<evidence type="ECO:0008006" key="3">
    <source>
        <dbReference type="Google" id="ProtNLM"/>
    </source>
</evidence>
<proteinExistence type="predicted"/>
<accession>A0ABN1ZL35</accession>
<sequence length="387" mass="41250">MSAFIMRGVDAHTLTGQLRRGRGLGLRRALSDGGAEAVEAVYGCCVDDPRDDRSTEERSWYLLRLARALRLDSAPIAAHLLAPVAETDEDDCRIGLAADVLAGLARDGDPRALQALRAYVVEGRYWSRALDAMWEEGGDAMCEGLAPAVLARADDDELRFHVEIDDGPWSAWAAGEPRIRALLDAESPRSGGGGAWWPLRELPDARLMALVEADGPAARTQAMRELGRRGDPVLLDLAEDPAMRNVAGGVPGLWAVLDRLGAGALDRARGWAASDDPDLAGQGVRVLAEHGTAQDVPALLADLTAMAEQREWCGAETPARGLGRLGAAEAVPTLRFLWKETTHSYARGDYLAGLLGAAGAGAAELLVEAADDCEERVREYTSGTAQS</sequence>
<dbReference type="Proteomes" id="UP001501470">
    <property type="component" value="Unassembled WGS sequence"/>
</dbReference>
<reference evidence="1 2" key="1">
    <citation type="journal article" date="2019" name="Int. J. Syst. Evol. Microbiol.">
        <title>The Global Catalogue of Microorganisms (GCM) 10K type strain sequencing project: providing services to taxonomists for standard genome sequencing and annotation.</title>
        <authorList>
            <consortium name="The Broad Institute Genomics Platform"/>
            <consortium name="The Broad Institute Genome Sequencing Center for Infectious Disease"/>
            <person name="Wu L."/>
            <person name="Ma J."/>
        </authorList>
    </citation>
    <scope>NUCLEOTIDE SEQUENCE [LARGE SCALE GENOMIC DNA]</scope>
    <source>
        <strain evidence="1 2">JCM 15933</strain>
    </source>
</reference>
<evidence type="ECO:0000313" key="2">
    <source>
        <dbReference type="Proteomes" id="UP001501470"/>
    </source>
</evidence>
<dbReference type="InterPro" id="IPR016024">
    <property type="entry name" value="ARM-type_fold"/>
</dbReference>
<evidence type="ECO:0000313" key="1">
    <source>
        <dbReference type="EMBL" id="GAA1500670.1"/>
    </source>
</evidence>
<name>A0ABN1ZL35_9ACTN</name>
<keyword evidence="2" id="KW-1185">Reference proteome</keyword>
<gene>
    <name evidence="1" type="ORF">GCM10009827_007140</name>
</gene>
<protein>
    <recommendedName>
        <fullName evidence="3">HEAT repeat domain-containing protein</fullName>
    </recommendedName>
</protein>
<dbReference type="EMBL" id="BAAAQD010000001">
    <property type="protein sequence ID" value="GAA1500670.1"/>
    <property type="molecule type" value="Genomic_DNA"/>
</dbReference>
<comment type="caution">
    <text evidence="1">The sequence shown here is derived from an EMBL/GenBank/DDBJ whole genome shotgun (WGS) entry which is preliminary data.</text>
</comment>
<dbReference type="SUPFAM" id="SSF48371">
    <property type="entry name" value="ARM repeat"/>
    <property type="match status" value="1"/>
</dbReference>
<organism evidence="1 2">
    <name type="scientific">Dactylosporangium maewongense</name>
    <dbReference type="NCBI Taxonomy" id="634393"/>
    <lineage>
        <taxon>Bacteria</taxon>
        <taxon>Bacillati</taxon>
        <taxon>Actinomycetota</taxon>
        <taxon>Actinomycetes</taxon>
        <taxon>Micromonosporales</taxon>
        <taxon>Micromonosporaceae</taxon>
        <taxon>Dactylosporangium</taxon>
    </lineage>
</organism>